<reference evidence="1 2" key="1">
    <citation type="journal article" date="2019" name="Int. J. Syst. Evol. Microbiol.">
        <title>The Global Catalogue of Microorganisms (GCM) 10K type strain sequencing project: providing services to taxonomists for standard genome sequencing and annotation.</title>
        <authorList>
            <consortium name="The Broad Institute Genomics Platform"/>
            <consortium name="The Broad Institute Genome Sequencing Center for Infectious Disease"/>
            <person name="Wu L."/>
            <person name="Ma J."/>
        </authorList>
    </citation>
    <scope>NUCLEOTIDE SEQUENCE [LARGE SCALE GENOMIC DNA]</scope>
    <source>
        <strain evidence="1 2">JCM 4788</strain>
    </source>
</reference>
<dbReference type="InterPro" id="IPR027417">
    <property type="entry name" value="P-loop_NTPase"/>
</dbReference>
<keyword evidence="2" id="KW-1185">Reference proteome</keyword>
<comment type="caution">
    <text evidence="1">The sequence shown here is derived from an EMBL/GenBank/DDBJ whole genome shotgun (WGS) entry which is preliminary data.</text>
</comment>
<evidence type="ECO:0008006" key="3">
    <source>
        <dbReference type="Google" id="ProtNLM"/>
    </source>
</evidence>
<dbReference type="EMBL" id="BAAABX010000010">
    <property type="protein sequence ID" value="GAA0393400.1"/>
    <property type="molecule type" value="Genomic_DNA"/>
</dbReference>
<protein>
    <recommendedName>
        <fullName evidence="3">ATP-binding protein</fullName>
    </recommendedName>
</protein>
<evidence type="ECO:0000313" key="2">
    <source>
        <dbReference type="Proteomes" id="UP001500879"/>
    </source>
</evidence>
<sequence length="232" mass="24764">MTQHLIAVAGSAPGVGKSTLCRALTARIAVTGATVDHFEGEDVLTRPAFRPVAEEFAGGARAVRPATLVAATRSYVEEARADGVDVLVTDALLPFVPSLVAWGHDETEIARTVRDVAGAVEPTRVCVVYIRDDPEAALRRAVEREGPQWADWYVDRLRSSPGTGSVRDLESAAGHLRRESALTLCVLAATGWKVLVVDVDGRDAAQLEEEAGEWLQGWLGRELTGGEGRNGA</sequence>
<proteinExistence type="predicted"/>
<gene>
    <name evidence="1" type="ORF">GCM10010357_12740</name>
</gene>
<dbReference type="SUPFAM" id="SSF52540">
    <property type="entry name" value="P-loop containing nucleoside triphosphate hydrolases"/>
    <property type="match status" value="1"/>
</dbReference>
<dbReference type="Proteomes" id="UP001500879">
    <property type="component" value="Unassembled WGS sequence"/>
</dbReference>
<dbReference type="RefSeq" id="WP_344020772.1">
    <property type="nucleotide sequence ID" value="NZ_BAAABX010000010.1"/>
</dbReference>
<dbReference type="Gene3D" id="3.40.50.300">
    <property type="entry name" value="P-loop containing nucleotide triphosphate hydrolases"/>
    <property type="match status" value="1"/>
</dbReference>
<accession>A0ABN0YF40</accession>
<evidence type="ECO:0000313" key="1">
    <source>
        <dbReference type="EMBL" id="GAA0393400.1"/>
    </source>
</evidence>
<name>A0ABN0YF40_9ACTN</name>
<organism evidence="1 2">
    <name type="scientific">Streptomyces luteireticuli</name>
    <dbReference type="NCBI Taxonomy" id="173858"/>
    <lineage>
        <taxon>Bacteria</taxon>
        <taxon>Bacillati</taxon>
        <taxon>Actinomycetota</taxon>
        <taxon>Actinomycetes</taxon>
        <taxon>Kitasatosporales</taxon>
        <taxon>Streptomycetaceae</taxon>
        <taxon>Streptomyces</taxon>
    </lineage>
</organism>